<sequence>MIKSQWAEIPAHCGGLHSGQPVLVLGKSPAGRR</sequence>
<accession>A0A382ZRX8</accession>
<proteinExistence type="predicted"/>
<dbReference type="AlphaFoldDB" id="A0A382ZRX8"/>
<name>A0A382ZRX8_9ZZZZ</name>
<dbReference type="EMBL" id="UINC01185612">
    <property type="protein sequence ID" value="SVD97408.1"/>
    <property type="molecule type" value="Genomic_DNA"/>
</dbReference>
<protein>
    <submittedName>
        <fullName evidence="1">Uncharacterized protein</fullName>
    </submittedName>
</protein>
<feature type="non-terminal residue" evidence="1">
    <location>
        <position position="33"/>
    </location>
</feature>
<reference evidence="1" key="1">
    <citation type="submission" date="2018-05" db="EMBL/GenBank/DDBJ databases">
        <authorList>
            <person name="Lanie J.A."/>
            <person name="Ng W.-L."/>
            <person name="Kazmierczak K.M."/>
            <person name="Andrzejewski T.M."/>
            <person name="Davidsen T.M."/>
            <person name="Wayne K.J."/>
            <person name="Tettelin H."/>
            <person name="Glass J.I."/>
            <person name="Rusch D."/>
            <person name="Podicherti R."/>
            <person name="Tsui H.-C.T."/>
            <person name="Winkler M.E."/>
        </authorList>
    </citation>
    <scope>NUCLEOTIDE SEQUENCE</scope>
</reference>
<evidence type="ECO:0000313" key="1">
    <source>
        <dbReference type="EMBL" id="SVD97408.1"/>
    </source>
</evidence>
<organism evidence="1">
    <name type="scientific">marine metagenome</name>
    <dbReference type="NCBI Taxonomy" id="408172"/>
    <lineage>
        <taxon>unclassified sequences</taxon>
        <taxon>metagenomes</taxon>
        <taxon>ecological metagenomes</taxon>
    </lineage>
</organism>
<gene>
    <name evidence="1" type="ORF">METZ01_LOCUS450262</name>
</gene>